<feature type="domain" description="Alpha-D-phosphohexomutase alpha/beta/alpha" evidence="4">
    <location>
        <begin position="8"/>
        <end position="134"/>
    </location>
</feature>
<dbReference type="CDD" id="cd03089">
    <property type="entry name" value="PMM_PGM"/>
    <property type="match status" value="1"/>
</dbReference>
<organism evidence="7 8">
    <name type="scientific">Candidatus Enterococcus moelleringii</name>
    <dbReference type="NCBI Taxonomy" id="2815325"/>
    <lineage>
        <taxon>Bacteria</taxon>
        <taxon>Bacillati</taxon>
        <taxon>Bacillota</taxon>
        <taxon>Bacilli</taxon>
        <taxon>Lactobacillales</taxon>
        <taxon>Enterococcaceae</taxon>
        <taxon>Enterococcus</taxon>
    </lineage>
</organism>
<dbReference type="EMBL" id="JAFREM010000017">
    <property type="protein sequence ID" value="MBO1306667.1"/>
    <property type="molecule type" value="Genomic_DNA"/>
</dbReference>
<comment type="similarity">
    <text evidence="2">Belongs to the phosphohexose mutase family.</text>
</comment>
<comment type="caution">
    <text evidence="7">The sequence shown here is derived from an EMBL/GenBank/DDBJ whole genome shotgun (WGS) entry which is preliminary data.</text>
</comment>
<keyword evidence="3" id="KW-0597">Phosphoprotein</keyword>
<dbReference type="Pfam" id="PF02879">
    <property type="entry name" value="PGM_PMM_II"/>
    <property type="match status" value="1"/>
</dbReference>
<dbReference type="PANTHER" id="PTHR42946:SF1">
    <property type="entry name" value="PHOSPHOGLUCOMUTASE (ALPHA-D-GLUCOSE-1,6-BISPHOSPHATE-DEPENDENT)"/>
    <property type="match status" value="1"/>
</dbReference>
<dbReference type="Pfam" id="PF02880">
    <property type="entry name" value="PGM_PMM_III"/>
    <property type="match status" value="1"/>
</dbReference>
<dbReference type="InterPro" id="IPR005845">
    <property type="entry name" value="A-D-PHexomutase_a/b/a-II"/>
</dbReference>
<reference evidence="7 8" key="1">
    <citation type="submission" date="2021-03" db="EMBL/GenBank/DDBJ databases">
        <title>Enterococcal diversity collection.</title>
        <authorList>
            <person name="Gilmore M.S."/>
            <person name="Schwartzman J."/>
            <person name="Van Tyne D."/>
            <person name="Martin M."/>
            <person name="Earl A.M."/>
            <person name="Manson A.L."/>
            <person name="Straub T."/>
            <person name="Salamzade R."/>
            <person name="Saavedra J."/>
            <person name="Lebreton F."/>
            <person name="Prichula J."/>
            <person name="Schaufler K."/>
            <person name="Gaca A."/>
            <person name="Sgardioli B."/>
            <person name="Wagenaar J."/>
            <person name="Strong T."/>
        </authorList>
    </citation>
    <scope>NUCLEOTIDE SEQUENCE [LARGE SCALE GENOMIC DNA]</scope>
    <source>
        <strain evidence="7 8">669A</strain>
    </source>
</reference>
<accession>A0ABS3LAK3</accession>
<feature type="domain" description="Alpha-D-phosphohexomutase alpha/beta/alpha" evidence="6">
    <location>
        <begin position="274"/>
        <end position="387"/>
    </location>
</feature>
<name>A0ABS3LAK3_9ENTE</name>
<dbReference type="InterPro" id="IPR016055">
    <property type="entry name" value="A-D-PHexomutase_a/b/a-I/II/III"/>
</dbReference>
<dbReference type="InterPro" id="IPR005841">
    <property type="entry name" value="Alpha-D-phosphohexomutase_SF"/>
</dbReference>
<proteinExistence type="inferred from homology"/>
<evidence type="ECO:0000256" key="3">
    <source>
        <dbReference type="ARBA" id="ARBA00022553"/>
    </source>
</evidence>
<evidence type="ECO:0000256" key="1">
    <source>
        <dbReference type="ARBA" id="ARBA00001946"/>
    </source>
</evidence>
<dbReference type="Gene3D" id="3.30.310.50">
    <property type="entry name" value="Alpha-D-phosphohexomutase, C-terminal domain"/>
    <property type="match status" value="1"/>
</dbReference>
<dbReference type="PANTHER" id="PTHR42946">
    <property type="entry name" value="PHOSPHOHEXOSE MUTASE"/>
    <property type="match status" value="1"/>
</dbReference>
<dbReference type="Proteomes" id="UP000664601">
    <property type="component" value="Unassembled WGS sequence"/>
</dbReference>
<evidence type="ECO:0000259" key="6">
    <source>
        <dbReference type="Pfam" id="PF02880"/>
    </source>
</evidence>
<dbReference type="RefSeq" id="WP_207673595.1">
    <property type="nucleotide sequence ID" value="NZ_JAFREM010000017.1"/>
</dbReference>
<dbReference type="InterPro" id="IPR005846">
    <property type="entry name" value="A-D-PHexomutase_a/b/a-III"/>
</dbReference>
<dbReference type="PRINTS" id="PR00509">
    <property type="entry name" value="PGMPMM"/>
</dbReference>
<gene>
    <name evidence="7" type="ORF">JZO70_10870</name>
</gene>
<dbReference type="InterPro" id="IPR005844">
    <property type="entry name" value="A-D-PHexomutase_a/b/a-I"/>
</dbReference>
<feature type="domain" description="Alpha-D-phosphohexomutase alpha/beta/alpha" evidence="5">
    <location>
        <begin position="182"/>
        <end position="268"/>
    </location>
</feature>
<evidence type="ECO:0000313" key="8">
    <source>
        <dbReference type="Proteomes" id="UP000664601"/>
    </source>
</evidence>
<dbReference type="Gene3D" id="3.40.120.10">
    <property type="entry name" value="Alpha-D-Glucose-1,6-Bisphosphate, subunit A, domain 3"/>
    <property type="match status" value="3"/>
</dbReference>
<dbReference type="SUPFAM" id="SSF53738">
    <property type="entry name" value="Phosphoglucomutase, first 3 domains"/>
    <property type="match status" value="3"/>
</dbReference>
<dbReference type="InterPro" id="IPR050060">
    <property type="entry name" value="Phosphoglucosamine_mutase"/>
</dbReference>
<evidence type="ECO:0000256" key="2">
    <source>
        <dbReference type="ARBA" id="ARBA00010231"/>
    </source>
</evidence>
<dbReference type="Pfam" id="PF02878">
    <property type="entry name" value="PGM_PMM_I"/>
    <property type="match status" value="1"/>
</dbReference>
<evidence type="ECO:0000313" key="7">
    <source>
        <dbReference type="EMBL" id="MBO1306667.1"/>
    </source>
</evidence>
<evidence type="ECO:0000259" key="4">
    <source>
        <dbReference type="Pfam" id="PF02878"/>
    </source>
</evidence>
<evidence type="ECO:0000259" key="5">
    <source>
        <dbReference type="Pfam" id="PF02879"/>
    </source>
</evidence>
<keyword evidence="8" id="KW-1185">Reference proteome</keyword>
<comment type="cofactor">
    <cofactor evidence="1">
        <name>Mg(2+)</name>
        <dbReference type="ChEBI" id="CHEBI:18420"/>
    </cofactor>
</comment>
<protein>
    <submittedName>
        <fullName evidence="7">Phosphomannomutase/phosphoglucomutase</fullName>
    </submittedName>
</protein>
<sequence length="499" mass="54694">MAITALQNGSDIRGIAISAEGKTKNLTTEEAILIANGIMNWLENKGITKPFTIGLGFDGRLTGPELKQAMMDTFQAAGVQVLDFELATTPALFMATQFEEFDCDAGIMLTASHLPYYFNGIKIFSKSGGAEKTDIAYILEHTDPQPAAADGSVKKADLISAYAADMVAKIRKGIGSDNDQPLTGMKIVVDAGNGAGGYFASKVLDVLGADTTGSQFLEADGNFPNHIPNPDNKEAMASIKKAVMDNQADLGVIFDTDVDRSAIVSADGQIINRNNLIAVLAAIVLDAEPGSTIVTNSPTSDHLKRFIEEKGGKQYRYISGYRNVINKAIELNEEGIHCPLAIETSSHAAFKENYFLDDGAYVIAKILMLLPKLQQEGRQLTDLMAELEQPVETLEIRYEIAGDDHRETGRKMIENFRQTLPTKDGFAENPENDEGVRFSITEPHGKGWMLLRLSLHEPLLVMQIENDQADQIQKQLPIYRELLAQDDRINLTKLDQQIK</sequence>